<evidence type="ECO:0000256" key="1">
    <source>
        <dbReference type="SAM" id="Phobius"/>
    </source>
</evidence>
<keyword evidence="1" id="KW-1133">Transmembrane helix</keyword>
<feature type="transmembrane region" description="Helical" evidence="1">
    <location>
        <begin position="116"/>
        <end position="134"/>
    </location>
</feature>
<feature type="transmembrane region" description="Helical" evidence="1">
    <location>
        <begin position="12"/>
        <end position="36"/>
    </location>
</feature>
<accession>A0A7Y2PLW7</accession>
<feature type="transmembrane region" description="Helical" evidence="1">
    <location>
        <begin position="299"/>
        <end position="318"/>
    </location>
</feature>
<evidence type="ECO:0008006" key="4">
    <source>
        <dbReference type="Google" id="ProtNLM"/>
    </source>
</evidence>
<dbReference type="EMBL" id="JABEQB010000019">
    <property type="protein sequence ID" value="NNG67075.1"/>
    <property type="molecule type" value="Genomic_DNA"/>
</dbReference>
<feature type="transmembrane region" description="Helical" evidence="1">
    <location>
        <begin position="324"/>
        <end position="342"/>
    </location>
</feature>
<feature type="transmembrane region" description="Helical" evidence="1">
    <location>
        <begin position="263"/>
        <end position="287"/>
    </location>
</feature>
<feature type="transmembrane region" description="Helical" evidence="1">
    <location>
        <begin position="186"/>
        <end position="209"/>
    </location>
</feature>
<dbReference type="Proteomes" id="UP000529861">
    <property type="component" value="Unassembled WGS sequence"/>
</dbReference>
<gene>
    <name evidence="2" type="ORF">HKI81_07505</name>
</gene>
<name>A0A7Y2PLW7_9THEO</name>
<sequence>MRKNSISSYKIAATYIGTVVGAGFASGQEILQFFVYHGKKGILGLLIVTLLFVFYGNAILFLGNCFRASSYKRVVFEIAGPIIGKVIDIVIAFFLFGALSAMIAGAGAIFKEQYCLPYFLGSLIMAVLAVLTVIRGMEGVISAISSVVPLLLTAVIVLSILAIFYLPGEIYENFFTPEIKPPVKNFILSAILYASYNFLTAAAVLIPLGSEVENIEGIRKGALLGGIGLGMMSFLMFFALIKVPVSFFFEVPMLYIASRISPFFKFVYTLILIGEIYTTAVGNLYGFVVRFVTSDSKRFHTFTIIAGGIALISSRVGFANLVHYLYPIAGYGGIILLLSITCKINNCRKM</sequence>
<dbReference type="RefSeq" id="WP_170271017.1">
    <property type="nucleotide sequence ID" value="NZ_JABEQB010000019.1"/>
</dbReference>
<feature type="transmembrane region" description="Helical" evidence="1">
    <location>
        <begin position="146"/>
        <end position="166"/>
    </location>
</feature>
<dbReference type="InterPro" id="IPR038728">
    <property type="entry name" value="YkvI-like"/>
</dbReference>
<comment type="caution">
    <text evidence="2">The sequence shown here is derived from an EMBL/GenBank/DDBJ whole genome shotgun (WGS) entry which is preliminary data.</text>
</comment>
<keyword evidence="1" id="KW-0472">Membrane</keyword>
<reference evidence="2 3" key="1">
    <citation type="submission" date="2020-04" db="EMBL/GenBank/DDBJ databases">
        <title>Draft genome sequence of Caldanaerobacter sunterraneus. strain 1523vc isolated from Griffin hot spring, Kamchatka, Russia.</title>
        <authorList>
            <person name="Toshchakov S.V."/>
            <person name="Podosokorskaya O.A."/>
            <person name="Kublanov I.V."/>
            <person name="Korzhenkov A."/>
            <person name="Patrushev M.V."/>
        </authorList>
    </citation>
    <scope>NUCLEOTIDE SEQUENCE [LARGE SCALE GENOMIC DNA]</scope>
    <source>
        <strain evidence="2 3">1523vc</strain>
    </source>
</reference>
<protein>
    <recommendedName>
        <fullName evidence="4">Membrane protein YkvI</fullName>
    </recommendedName>
</protein>
<feature type="transmembrane region" description="Helical" evidence="1">
    <location>
        <begin position="42"/>
        <end position="66"/>
    </location>
</feature>
<evidence type="ECO:0000313" key="3">
    <source>
        <dbReference type="Proteomes" id="UP000529861"/>
    </source>
</evidence>
<dbReference type="AlphaFoldDB" id="A0A7Y2PLW7"/>
<keyword evidence="1" id="KW-0812">Transmembrane</keyword>
<dbReference type="PANTHER" id="PTHR37814:SF1">
    <property type="entry name" value="MEMBRANE PROTEIN"/>
    <property type="match status" value="1"/>
</dbReference>
<feature type="transmembrane region" description="Helical" evidence="1">
    <location>
        <begin position="221"/>
        <end position="243"/>
    </location>
</feature>
<organism evidence="2 3">
    <name type="scientific">Caldanaerobacter subterraneus</name>
    <dbReference type="NCBI Taxonomy" id="911092"/>
    <lineage>
        <taxon>Bacteria</taxon>
        <taxon>Bacillati</taxon>
        <taxon>Bacillota</taxon>
        <taxon>Clostridia</taxon>
        <taxon>Thermoanaerobacterales</taxon>
        <taxon>Thermoanaerobacteraceae</taxon>
        <taxon>Caldanaerobacter</taxon>
    </lineage>
</organism>
<proteinExistence type="predicted"/>
<dbReference type="PANTHER" id="PTHR37814">
    <property type="entry name" value="CONSERVED MEMBRANE PROTEIN"/>
    <property type="match status" value="1"/>
</dbReference>
<evidence type="ECO:0000313" key="2">
    <source>
        <dbReference type="EMBL" id="NNG67075.1"/>
    </source>
</evidence>
<feature type="transmembrane region" description="Helical" evidence="1">
    <location>
        <begin position="86"/>
        <end position="110"/>
    </location>
</feature>